<dbReference type="KEGG" id="kbi:30204694"/>
<dbReference type="AlphaFoldDB" id="A0A1B9GCR6"/>
<accession>A0A1B9GCR6</accession>
<gene>
    <name evidence="2" type="ORF">I302_00295</name>
    <name evidence="3" type="ORF">I302_101614</name>
</gene>
<reference evidence="3" key="2">
    <citation type="submission" date="2013-07" db="EMBL/GenBank/DDBJ databases">
        <authorList>
            <consortium name="The Broad Institute Genome Sequencing Platform"/>
            <person name="Cuomo C."/>
            <person name="Litvintseva A."/>
            <person name="Chen Y."/>
            <person name="Heitman J."/>
            <person name="Sun S."/>
            <person name="Springer D."/>
            <person name="Dromer F."/>
            <person name="Young S.K."/>
            <person name="Zeng Q."/>
            <person name="Gargeya S."/>
            <person name="Fitzgerald M."/>
            <person name="Abouelleil A."/>
            <person name="Alvarado L."/>
            <person name="Berlin A.M."/>
            <person name="Chapman S.B."/>
            <person name="Dewar J."/>
            <person name="Goldberg J."/>
            <person name="Griggs A."/>
            <person name="Gujja S."/>
            <person name="Hansen M."/>
            <person name="Howarth C."/>
            <person name="Imamovic A."/>
            <person name="Larimer J."/>
            <person name="McCowan C."/>
            <person name="Murphy C."/>
            <person name="Pearson M."/>
            <person name="Priest M."/>
            <person name="Roberts A."/>
            <person name="Saif S."/>
            <person name="Shea T."/>
            <person name="Sykes S."/>
            <person name="Wortman J."/>
            <person name="Nusbaum C."/>
            <person name="Birren B."/>
        </authorList>
    </citation>
    <scope>NUCLEOTIDE SEQUENCE</scope>
    <source>
        <strain evidence="3">CBS 10118</strain>
    </source>
</reference>
<dbReference type="VEuPathDB" id="FungiDB:I302_00295"/>
<reference evidence="2" key="3">
    <citation type="submission" date="2014-01" db="EMBL/GenBank/DDBJ databases">
        <title>Evolution of pathogenesis and genome organization in the Tremellales.</title>
        <authorList>
            <person name="Cuomo C."/>
            <person name="Litvintseva A."/>
            <person name="Heitman J."/>
            <person name="Chen Y."/>
            <person name="Sun S."/>
            <person name="Springer D."/>
            <person name="Dromer F."/>
            <person name="Young S."/>
            <person name="Zeng Q."/>
            <person name="Chapman S."/>
            <person name="Gujja S."/>
            <person name="Saif S."/>
            <person name="Birren B."/>
        </authorList>
    </citation>
    <scope>NUCLEOTIDE SEQUENCE</scope>
    <source>
        <strain evidence="2">CBS 10118</strain>
    </source>
</reference>
<evidence type="ECO:0000313" key="2">
    <source>
        <dbReference type="EMBL" id="OCF28806.1"/>
    </source>
</evidence>
<dbReference type="OrthoDB" id="5424209at2759"/>
<reference evidence="3" key="4">
    <citation type="submission" date="2024-02" db="EMBL/GenBank/DDBJ databases">
        <title>Comparative genomics of Cryptococcus and Kwoniella reveals pathogenesis evolution and contrasting modes of karyotype evolution via chromosome fusion or intercentromeric recombination.</title>
        <authorList>
            <person name="Coelho M.A."/>
            <person name="David-Palma M."/>
            <person name="Shea T."/>
            <person name="Bowers K."/>
            <person name="McGinley-Smith S."/>
            <person name="Mohammad A.W."/>
            <person name="Gnirke A."/>
            <person name="Yurkov A.M."/>
            <person name="Nowrousian M."/>
            <person name="Sun S."/>
            <person name="Cuomo C.A."/>
            <person name="Heitman J."/>
        </authorList>
    </citation>
    <scope>NUCLEOTIDE SEQUENCE</scope>
    <source>
        <strain evidence="3">CBS 10118</strain>
    </source>
</reference>
<dbReference type="EMBL" id="CP144541">
    <property type="protein sequence ID" value="WVW79645.1"/>
    <property type="molecule type" value="Genomic_DNA"/>
</dbReference>
<organism evidence="2">
    <name type="scientific">Kwoniella bestiolae CBS 10118</name>
    <dbReference type="NCBI Taxonomy" id="1296100"/>
    <lineage>
        <taxon>Eukaryota</taxon>
        <taxon>Fungi</taxon>
        <taxon>Dikarya</taxon>
        <taxon>Basidiomycota</taxon>
        <taxon>Agaricomycotina</taxon>
        <taxon>Tremellomycetes</taxon>
        <taxon>Tremellales</taxon>
        <taxon>Cryptococcaceae</taxon>
        <taxon>Kwoniella</taxon>
    </lineage>
</organism>
<feature type="region of interest" description="Disordered" evidence="1">
    <location>
        <begin position="1"/>
        <end position="39"/>
    </location>
</feature>
<dbReference type="EMBL" id="KI894018">
    <property type="protein sequence ID" value="OCF28806.1"/>
    <property type="molecule type" value="Genomic_DNA"/>
</dbReference>
<dbReference type="STRING" id="1296100.A0A1B9GCR6"/>
<evidence type="ECO:0000256" key="1">
    <source>
        <dbReference type="SAM" id="MobiDB-lite"/>
    </source>
</evidence>
<evidence type="ECO:0000313" key="3">
    <source>
        <dbReference type="EMBL" id="WVW79645.1"/>
    </source>
</evidence>
<name>A0A1B9GCR6_9TREE</name>
<sequence>MSNEPSSSPSPDPFTGYHYGLPSRPRLLARSDPSEWSPPRFKLDANFPASKSIRPVDPSHPICGIWGSQLGKDFLGIIDRYTDGMSVSVDVVCIPYSEGEEGSSDEPILWIGVPPDTMSVEQAQNLVRECTGLLKSHEMTDVQVEVKESEGIQLGLGVTNEEDGRSTGR</sequence>
<evidence type="ECO:0000313" key="4">
    <source>
        <dbReference type="Proteomes" id="UP000092730"/>
    </source>
</evidence>
<dbReference type="RefSeq" id="XP_019049876.1">
    <property type="nucleotide sequence ID" value="XM_019186998.1"/>
</dbReference>
<dbReference type="Proteomes" id="UP000092730">
    <property type="component" value="Chromosome 1"/>
</dbReference>
<dbReference type="GeneID" id="30204694"/>
<protein>
    <submittedName>
        <fullName evidence="2">Uncharacterized protein</fullName>
    </submittedName>
</protein>
<proteinExistence type="predicted"/>
<keyword evidence="4" id="KW-1185">Reference proteome</keyword>
<reference evidence="2" key="1">
    <citation type="submission" date="2013-07" db="EMBL/GenBank/DDBJ databases">
        <title>The Genome Sequence of Cryptococcus bestiolae CBS10118.</title>
        <authorList>
            <consortium name="The Broad Institute Genome Sequencing Platform"/>
            <person name="Cuomo C."/>
            <person name="Litvintseva A."/>
            <person name="Chen Y."/>
            <person name="Heitman J."/>
            <person name="Sun S."/>
            <person name="Springer D."/>
            <person name="Dromer F."/>
            <person name="Young S.K."/>
            <person name="Zeng Q."/>
            <person name="Gargeya S."/>
            <person name="Fitzgerald M."/>
            <person name="Abouelleil A."/>
            <person name="Alvarado L."/>
            <person name="Berlin A.M."/>
            <person name="Chapman S.B."/>
            <person name="Dewar J."/>
            <person name="Goldberg J."/>
            <person name="Griggs A."/>
            <person name="Gujja S."/>
            <person name="Hansen M."/>
            <person name="Howarth C."/>
            <person name="Imamovic A."/>
            <person name="Larimer J."/>
            <person name="McCowan C."/>
            <person name="Murphy C."/>
            <person name="Pearson M."/>
            <person name="Priest M."/>
            <person name="Roberts A."/>
            <person name="Saif S."/>
            <person name="Shea T."/>
            <person name="Sykes S."/>
            <person name="Wortman J."/>
            <person name="Nusbaum C."/>
            <person name="Birren B."/>
        </authorList>
    </citation>
    <scope>NUCLEOTIDE SEQUENCE [LARGE SCALE GENOMIC DNA]</scope>
    <source>
        <strain evidence="2">CBS 10118</strain>
    </source>
</reference>